<accession>A0ABW2ADP7</accession>
<comment type="caution">
    <text evidence="5">The sequence shown here is derived from an EMBL/GenBank/DDBJ whole genome shotgun (WGS) entry which is preliminary data.</text>
</comment>
<gene>
    <name evidence="5" type="ORF">ACFQDH_06120</name>
</gene>
<reference evidence="6" key="1">
    <citation type="journal article" date="2019" name="Int. J. Syst. Evol. Microbiol.">
        <title>The Global Catalogue of Microorganisms (GCM) 10K type strain sequencing project: providing services to taxonomists for standard genome sequencing and annotation.</title>
        <authorList>
            <consortium name="The Broad Institute Genomics Platform"/>
            <consortium name="The Broad Institute Genome Sequencing Center for Infectious Disease"/>
            <person name="Wu L."/>
            <person name="Ma J."/>
        </authorList>
    </citation>
    <scope>NUCLEOTIDE SEQUENCE [LARGE SCALE GENOMIC DNA]</scope>
    <source>
        <strain evidence="6">CCUG 58127</strain>
    </source>
</reference>
<keyword evidence="2" id="KW-0238">DNA-binding</keyword>
<dbReference type="CDD" id="cd07377">
    <property type="entry name" value="WHTH_GntR"/>
    <property type="match status" value="1"/>
</dbReference>
<keyword evidence="6" id="KW-1185">Reference proteome</keyword>
<dbReference type="SUPFAM" id="SSF46785">
    <property type="entry name" value="Winged helix' DNA-binding domain"/>
    <property type="match status" value="1"/>
</dbReference>
<evidence type="ECO:0000256" key="1">
    <source>
        <dbReference type="ARBA" id="ARBA00023015"/>
    </source>
</evidence>
<protein>
    <submittedName>
        <fullName evidence="5">GntR family transcriptional regulator</fullName>
    </submittedName>
</protein>
<sequence>MTIDKQVNGVGREAPIAFVLDPGSGVPTYLQLVQQVEQALRLGYLKPGDQLPKVREVVADLAINPNTVLKAYRDLESKGLTAGRPGQGTFIEQTLDPVDLAGLNGLRKSLLRWLADADASGLDLDGVNALFSSTLRDFAERRGSAARGDGQGGRRAGGVA</sequence>
<name>A0ABW2ADP7_9MICO</name>
<evidence type="ECO:0000256" key="3">
    <source>
        <dbReference type="ARBA" id="ARBA00023163"/>
    </source>
</evidence>
<keyword evidence="3" id="KW-0804">Transcription</keyword>
<dbReference type="InterPro" id="IPR036388">
    <property type="entry name" value="WH-like_DNA-bd_sf"/>
</dbReference>
<dbReference type="Proteomes" id="UP001596298">
    <property type="component" value="Unassembled WGS sequence"/>
</dbReference>
<evidence type="ECO:0000313" key="5">
    <source>
        <dbReference type="EMBL" id="MFC6704852.1"/>
    </source>
</evidence>
<dbReference type="SMART" id="SM00345">
    <property type="entry name" value="HTH_GNTR"/>
    <property type="match status" value="1"/>
</dbReference>
<feature type="domain" description="HTH gntR-type" evidence="4">
    <location>
        <begin position="26"/>
        <end position="94"/>
    </location>
</feature>
<organism evidence="5 6">
    <name type="scientific">Flexivirga alba</name>
    <dbReference type="NCBI Taxonomy" id="702742"/>
    <lineage>
        <taxon>Bacteria</taxon>
        <taxon>Bacillati</taxon>
        <taxon>Actinomycetota</taxon>
        <taxon>Actinomycetes</taxon>
        <taxon>Micrococcales</taxon>
        <taxon>Dermacoccaceae</taxon>
        <taxon>Flexivirga</taxon>
    </lineage>
</organism>
<evidence type="ECO:0000259" key="4">
    <source>
        <dbReference type="PROSITE" id="PS50949"/>
    </source>
</evidence>
<dbReference type="RefSeq" id="WP_382399459.1">
    <property type="nucleotide sequence ID" value="NZ_JBHSWH010000001.1"/>
</dbReference>
<dbReference type="PANTHER" id="PTHR38445:SF7">
    <property type="entry name" value="GNTR-FAMILY TRANSCRIPTIONAL REGULATOR"/>
    <property type="match status" value="1"/>
</dbReference>
<evidence type="ECO:0000256" key="2">
    <source>
        <dbReference type="ARBA" id="ARBA00023125"/>
    </source>
</evidence>
<dbReference type="InterPro" id="IPR000524">
    <property type="entry name" value="Tscrpt_reg_HTH_GntR"/>
</dbReference>
<dbReference type="PANTHER" id="PTHR38445">
    <property type="entry name" value="HTH-TYPE TRANSCRIPTIONAL REPRESSOR YTRA"/>
    <property type="match status" value="1"/>
</dbReference>
<dbReference type="EMBL" id="JBHSWH010000001">
    <property type="protein sequence ID" value="MFC6704852.1"/>
    <property type="molecule type" value="Genomic_DNA"/>
</dbReference>
<dbReference type="Pfam" id="PF00392">
    <property type="entry name" value="GntR"/>
    <property type="match status" value="1"/>
</dbReference>
<dbReference type="PROSITE" id="PS50949">
    <property type="entry name" value="HTH_GNTR"/>
    <property type="match status" value="1"/>
</dbReference>
<dbReference type="InterPro" id="IPR036390">
    <property type="entry name" value="WH_DNA-bd_sf"/>
</dbReference>
<evidence type="ECO:0000313" key="6">
    <source>
        <dbReference type="Proteomes" id="UP001596298"/>
    </source>
</evidence>
<proteinExistence type="predicted"/>
<dbReference type="Gene3D" id="1.10.10.10">
    <property type="entry name" value="Winged helix-like DNA-binding domain superfamily/Winged helix DNA-binding domain"/>
    <property type="match status" value="1"/>
</dbReference>
<keyword evidence="1" id="KW-0805">Transcription regulation</keyword>